<reference evidence="2 3" key="1">
    <citation type="submission" date="2024-10" db="EMBL/GenBank/DDBJ databases">
        <title>Updated reference genomes for cyclostephanoid diatoms.</title>
        <authorList>
            <person name="Roberts W.R."/>
            <person name="Alverson A.J."/>
        </authorList>
    </citation>
    <scope>NUCLEOTIDE SEQUENCE [LARGE SCALE GENOMIC DNA]</scope>
    <source>
        <strain evidence="2 3">AJA010-31</strain>
    </source>
</reference>
<proteinExistence type="predicted"/>
<dbReference type="EMBL" id="JALLPJ020001404">
    <property type="protein sequence ID" value="KAL3765299.1"/>
    <property type="molecule type" value="Genomic_DNA"/>
</dbReference>
<name>A0ABD3MQJ6_9STRA</name>
<evidence type="ECO:0000256" key="1">
    <source>
        <dbReference type="SAM" id="MobiDB-lite"/>
    </source>
</evidence>
<protein>
    <submittedName>
        <fullName evidence="2">Uncharacterized protein</fullName>
    </submittedName>
</protein>
<dbReference type="AlphaFoldDB" id="A0ABD3MQJ6"/>
<gene>
    <name evidence="2" type="ORF">ACHAWO_000964</name>
</gene>
<sequence>MQPHGFGYAVQKDGTVLSSLWCNDMPLSTDISKVKVSVQKEESRVLELGEAPSTLNQLHPPLPMEAYESNSFPIHSFAFVWRSCGVWTYAIVTDRPQDGECIRFVVDTAGSTKVLKRRYWAKCIRLPAVDNGVEEASGRFDNENVGIETVEIGDYCGVADGNGHDRKKSSKKLDAPSIHKHRK</sequence>
<comment type="caution">
    <text evidence="2">The sequence shown here is derived from an EMBL/GenBank/DDBJ whole genome shotgun (WGS) entry which is preliminary data.</text>
</comment>
<evidence type="ECO:0000313" key="2">
    <source>
        <dbReference type="EMBL" id="KAL3765299.1"/>
    </source>
</evidence>
<accession>A0ABD3MQJ6</accession>
<feature type="region of interest" description="Disordered" evidence="1">
    <location>
        <begin position="161"/>
        <end position="183"/>
    </location>
</feature>
<dbReference type="Proteomes" id="UP001530400">
    <property type="component" value="Unassembled WGS sequence"/>
</dbReference>
<organism evidence="2 3">
    <name type="scientific">Cyclotella atomus</name>
    <dbReference type="NCBI Taxonomy" id="382360"/>
    <lineage>
        <taxon>Eukaryota</taxon>
        <taxon>Sar</taxon>
        <taxon>Stramenopiles</taxon>
        <taxon>Ochrophyta</taxon>
        <taxon>Bacillariophyta</taxon>
        <taxon>Coscinodiscophyceae</taxon>
        <taxon>Thalassiosirophycidae</taxon>
        <taxon>Stephanodiscales</taxon>
        <taxon>Stephanodiscaceae</taxon>
        <taxon>Cyclotella</taxon>
    </lineage>
</organism>
<keyword evidence="3" id="KW-1185">Reference proteome</keyword>
<evidence type="ECO:0000313" key="3">
    <source>
        <dbReference type="Proteomes" id="UP001530400"/>
    </source>
</evidence>